<dbReference type="InterPro" id="IPR045584">
    <property type="entry name" value="Pilin-like"/>
</dbReference>
<dbReference type="Gene3D" id="3.30.700.10">
    <property type="entry name" value="Glycoprotein, Type 4 Pilin"/>
    <property type="match status" value="1"/>
</dbReference>
<evidence type="ECO:0000256" key="1">
    <source>
        <dbReference type="SAM" id="Phobius"/>
    </source>
</evidence>
<accession>A0A5D0MMH8</accession>
<keyword evidence="1" id="KW-1133">Transmembrane helix</keyword>
<evidence type="ECO:0000313" key="3">
    <source>
        <dbReference type="Proteomes" id="UP000323337"/>
    </source>
</evidence>
<dbReference type="AlphaFoldDB" id="A0A5D0MMH8"/>
<dbReference type="EMBL" id="VSIV01000352">
    <property type="protein sequence ID" value="TYB32458.1"/>
    <property type="molecule type" value="Genomic_DNA"/>
</dbReference>
<dbReference type="RefSeq" id="WP_303702024.1">
    <property type="nucleotide sequence ID" value="NZ_VSIV01000352.1"/>
</dbReference>
<gene>
    <name evidence="2" type="ORF">FXF49_11385</name>
</gene>
<organism evidence="2 3">
    <name type="scientific">Flexistipes sinusarabici</name>
    <dbReference type="NCBI Taxonomy" id="2352"/>
    <lineage>
        <taxon>Bacteria</taxon>
        <taxon>Pseudomonadati</taxon>
        <taxon>Deferribacterota</taxon>
        <taxon>Deferribacteres</taxon>
        <taxon>Deferribacterales</taxon>
        <taxon>Flexistipitaceae</taxon>
        <taxon>Flexistipes</taxon>
    </lineage>
</organism>
<evidence type="ECO:0000313" key="2">
    <source>
        <dbReference type="EMBL" id="TYB32458.1"/>
    </source>
</evidence>
<feature type="transmembrane region" description="Helical" evidence="1">
    <location>
        <begin position="12"/>
        <end position="30"/>
    </location>
</feature>
<sequence length="142" mass="16517">MINKKGFSPYETVIVICVIAVLITIFYRYYNLLETRSLYTTAKIDMQTIKLNIDLYKVYNSKYPDNLSVLKSKKYLLQKKTAVQTDVVRELSPDNLILARSTFENGRLVDPFGSPYIYDNKTGKLKFAEKTKNVIKTIKEER</sequence>
<keyword evidence="1" id="KW-0472">Membrane</keyword>
<proteinExistence type="predicted"/>
<reference evidence="2 3" key="1">
    <citation type="submission" date="2019-08" db="EMBL/GenBank/DDBJ databases">
        <title>Genomic characterization of a novel candidate phylum (ARYD3) from a high temperature, high salinity tertiary oil reservoir in north central Oklahoma, USA.</title>
        <authorList>
            <person name="Youssef N.H."/>
            <person name="Yadav A."/>
            <person name="Elshahed M.S."/>
        </authorList>
    </citation>
    <scope>NUCLEOTIDE SEQUENCE [LARGE SCALE GENOMIC DNA]</scope>
    <source>
        <strain evidence="2">ARYD1</strain>
    </source>
</reference>
<protein>
    <submittedName>
        <fullName evidence="2">Uncharacterized protein</fullName>
    </submittedName>
</protein>
<comment type="caution">
    <text evidence="2">The sequence shown here is derived from an EMBL/GenBank/DDBJ whole genome shotgun (WGS) entry which is preliminary data.</text>
</comment>
<dbReference type="SUPFAM" id="SSF54523">
    <property type="entry name" value="Pili subunits"/>
    <property type="match status" value="1"/>
</dbReference>
<name>A0A5D0MMH8_FLESI</name>
<dbReference type="Proteomes" id="UP000323337">
    <property type="component" value="Unassembled WGS sequence"/>
</dbReference>
<keyword evidence="1" id="KW-0812">Transmembrane</keyword>